<dbReference type="AlphaFoldDB" id="G5A8D1"/>
<dbReference type="InParanoid" id="G5A8D1"/>
<proteinExistence type="predicted"/>
<evidence type="ECO:0000313" key="1">
    <source>
        <dbReference type="EMBL" id="EGZ08157.1"/>
    </source>
</evidence>
<dbReference type="KEGG" id="psoj:PHYSODRAFT_339998"/>
<protein>
    <submittedName>
        <fullName evidence="1">Uncharacterized protein</fullName>
    </submittedName>
</protein>
<reference evidence="1 2" key="1">
    <citation type="journal article" date="2006" name="Science">
        <title>Phytophthora genome sequences uncover evolutionary origins and mechanisms of pathogenesis.</title>
        <authorList>
            <person name="Tyler B.M."/>
            <person name="Tripathy S."/>
            <person name="Zhang X."/>
            <person name="Dehal P."/>
            <person name="Jiang R.H."/>
            <person name="Aerts A."/>
            <person name="Arredondo F.D."/>
            <person name="Baxter L."/>
            <person name="Bensasson D."/>
            <person name="Beynon J.L."/>
            <person name="Chapman J."/>
            <person name="Damasceno C.M."/>
            <person name="Dorrance A.E."/>
            <person name="Dou D."/>
            <person name="Dickerman A.W."/>
            <person name="Dubchak I.L."/>
            <person name="Garbelotto M."/>
            <person name="Gijzen M."/>
            <person name="Gordon S.G."/>
            <person name="Govers F."/>
            <person name="Grunwald N.J."/>
            <person name="Huang W."/>
            <person name="Ivors K.L."/>
            <person name="Jones R.W."/>
            <person name="Kamoun S."/>
            <person name="Krampis K."/>
            <person name="Lamour K.H."/>
            <person name="Lee M.K."/>
            <person name="McDonald W.H."/>
            <person name="Medina M."/>
            <person name="Meijer H.J."/>
            <person name="Nordberg E.K."/>
            <person name="Maclean D.J."/>
            <person name="Ospina-Giraldo M.D."/>
            <person name="Morris P.F."/>
            <person name="Phuntumart V."/>
            <person name="Putnam N.H."/>
            <person name="Rash S."/>
            <person name="Rose J.K."/>
            <person name="Sakihama Y."/>
            <person name="Salamov A.A."/>
            <person name="Savidor A."/>
            <person name="Scheuring C.F."/>
            <person name="Smith B.M."/>
            <person name="Sobral B.W."/>
            <person name="Terry A."/>
            <person name="Torto-Alalibo T.A."/>
            <person name="Win J."/>
            <person name="Xu Z."/>
            <person name="Zhang H."/>
            <person name="Grigoriev I.V."/>
            <person name="Rokhsar D.S."/>
            <person name="Boore J.L."/>
        </authorList>
    </citation>
    <scope>NUCLEOTIDE SEQUENCE [LARGE SCALE GENOMIC DNA]</scope>
    <source>
        <strain evidence="1 2">P6497</strain>
    </source>
</reference>
<dbReference type="RefSeq" id="XP_009536329.1">
    <property type="nucleotide sequence ID" value="XM_009538034.1"/>
</dbReference>
<accession>G5A8D1</accession>
<dbReference type="Proteomes" id="UP000002640">
    <property type="component" value="Unassembled WGS sequence"/>
</dbReference>
<organism evidence="1 2">
    <name type="scientific">Phytophthora sojae (strain P6497)</name>
    <name type="common">Soybean stem and root rot agent</name>
    <name type="synonym">Phytophthora megasperma f. sp. glycines</name>
    <dbReference type="NCBI Taxonomy" id="1094619"/>
    <lineage>
        <taxon>Eukaryota</taxon>
        <taxon>Sar</taxon>
        <taxon>Stramenopiles</taxon>
        <taxon>Oomycota</taxon>
        <taxon>Peronosporomycetes</taxon>
        <taxon>Peronosporales</taxon>
        <taxon>Peronosporaceae</taxon>
        <taxon>Phytophthora</taxon>
    </lineage>
</organism>
<dbReference type="EMBL" id="JH159161">
    <property type="protein sequence ID" value="EGZ08157.1"/>
    <property type="molecule type" value="Genomic_DNA"/>
</dbReference>
<name>G5A8D1_PHYSP</name>
<sequence>MVATPRSPQWLHAHLHRKQTPVVKEHDHYKRPQQRFGLSSFQQHEHRQHPLLLLLHDPLSMYEATTEADQAAPSHLYQLLLRPIVKATIAQRDTSAETLDNGGSFDEILQKIWILFSGHVKCRAVRTDGELSVETLKVGEWDRVMQFRAKKKLKIEMNSSQPAYSLRRPTVRAQPLRPRCERLWRDFESTGEATFEGEGVVWRLWANQLTRNLNRSTWDAAIQQPPPEYIANLLRLVDTQMEQHVAEVTRTANVALDVVRKSVIMGFLRDITPPARDEVIDPLLQMENVEDTEHAE</sequence>
<gene>
    <name evidence="1" type="ORF">PHYSODRAFT_339998</name>
</gene>
<dbReference type="GeneID" id="20647831"/>
<evidence type="ECO:0000313" key="2">
    <source>
        <dbReference type="Proteomes" id="UP000002640"/>
    </source>
</evidence>
<dbReference type="OMA" id="MYEATTE"/>
<keyword evidence="2" id="KW-1185">Reference proteome</keyword>